<feature type="domain" description="PAC" evidence="11">
    <location>
        <begin position="578"/>
        <end position="630"/>
    </location>
</feature>
<dbReference type="PANTHER" id="PTHR43304">
    <property type="entry name" value="PHYTOCHROME-LIKE PROTEIN CPH1"/>
    <property type="match status" value="1"/>
</dbReference>
<dbReference type="Proteomes" id="UP001526426">
    <property type="component" value="Unassembled WGS sequence"/>
</dbReference>
<dbReference type="CDD" id="cd16922">
    <property type="entry name" value="HATPase_EvgS-ArcB-TorS-like"/>
    <property type="match status" value="1"/>
</dbReference>
<evidence type="ECO:0000256" key="5">
    <source>
        <dbReference type="ARBA" id="ARBA00022777"/>
    </source>
</evidence>
<dbReference type="InterPro" id="IPR000014">
    <property type="entry name" value="PAS"/>
</dbReference>
<dbReference type="Gene3D" id="3.30.450.40">
    <property type="match status" value="2"/>
</dbReference>
<dbReference type="EMBL" id="JAIHOM010000010">
    <property type="protein sequence ID" value="MCW6035280.1"/>
    <property type="molecule type" value="Genomic_DNA"/>
</dbReference>
<feature type="domain" description="PAC" evidence="11">
    <location>
        <begin position="1608"/>
        <end position="1660"/>
    </location>
</feature>
<dbReference type="InterPro" id="IPR035965">
    <property type="entry name" value="PAS-like_dom_sf"/>
</dbReference>
<keyword evidence="4" id="KW-0808">Transferase</keyword>
<feature type="domain" description="PAC" evidence="11">
    <location>
        <begin position="1328"/>
        <end position="1380"/>
    </location>
</feature>
<dbReference type="Gene3D" id="3.30.450.20">
    <property type="entry name" value="PAS domain"/>
    <property type="match status" value="8"/>
</dbReference>
<dbReference type="InterPro" id="IPR003594">
    <property type="entry name" value="HATPase_dom"/>
</dbReference>
<dbReference type="Pfam" id="PF13426">
    <property type="entry name" value="PAS_9"/>
    <property type="match status" value="1"/>
</dbReference>
<dbReference type="InterPro" id="IPR004358">
    <property type="entry name" value="Sig_transdc_His_kin-like_C"/>
</dbReference>
<dbReference type="Gene3D" id="1.10.287.130">
    <property type="match status" value="1"/>
</dbReference>
<dbReference type="SUPFAM" id="SSF55781">
    <property type="entry name" value="GAF domain-like"/>
    <property type="match status" value="2"/>
</dbReference>
<evidence type="ECO:0000256" key="6">
    <source>
        <dbReference type="ARBA" id="ARBA00023012"/>
    </source>
</evidence>
<dbReference type="InterPro" id="IPR005467">
    <property type="entry name" value="His_kinase_dom"/>
</dbReference>
<dbReference type="PANTHER" id="PTHR43304:SF1">
    <property type="entry name" value="PAC DOMAIN-CONTAINING PROTEIN"/>
    <property type="match status" value="1"/>
</dbReference>
<comment type="catalytic activity">
    <reaction evidence="1">
        <text>ATP + protein L-histidine = ADP + protein N-phospho-L-histidine.</text>
        <dbReference type="EC" id="2.7.13.3"/>
    </reaction>
</comment>
<dbReference type="PRINTS" id="PR00344">
    <property type="entry name" value="BCTRLSENSOR"/>
</dbReference>
<feature type="domain" description="PAS" evidence="10">
    <location>
        <begin position="631"/>
        <end position="686"/>
    </location>
</feature>
<dbReference type="InterPro" id="IPR013656">
    <property type="entry name" value="PAS_4"/>
</dbReference>
<keyword evidence="6" id="KW-0902">Two-component regulatory system</keyword>
<protein>
    <recommendedName>
        <fullName evidence="2">histidine kinase</fullName>
        <ecNumber evidence="2">2.7.13.3</ecNumber>
    </recommendedName>
</protein>
<dbReference type="SUPFAM" id="SSF55785">
    <property type="entry name" value="PYP-like sensor domain (PAS domain)"/>
    <property type="match status" value="7"/>
</dbReference>
<feature type="domain" description="Histidine kinase" evidence="9">
    <location>
        <begin position="1664"/>
        <end position="1908"/>
    </location>
</feature>
<dbReference type="InterPro" id="IPR036890">
    <property type="entry name" value="HATPase_C_sf"/>
</dbReference>
<feature type="region of interest" description="Disordered" evidence="8">
    <location>
        <begin position="1419"/>
        <end position="1446"/>
    </location>
</feature>
<evidence type="ECO:0000259" key="10">
    <source>
        <dbReference type="PROSITE" id="PS50112"/>
    </source>
</evidence>
<feature type="coiled-coil region" evidence="7">
    <location>
        <begin position="1236"/>
        <end position="1263"/>
    </location>
</feature>
<dbReference type="CDD" id="cd00130">
    <property type="entry name" value="PAS"/>
    <property type="match status" value="5"/>
</dbReference>
<dbReference type="Pfam" id="PF08448">
    <property type="entry name" value="PAS_4"/>
    <property type="match status" value="2"/>
</dbReference>
<evidence type="ECO:0000259" key="11">
    <source>
        <dbReference type="PROSITE" id="PS50113"/>
    </source>
</evidence>
<evidence type="ECO:0000259" key="9">
    <source>
        <dbReference type="PROSITE" id="PS50109"/>
    </source>
</evidence>
<accession>A0ABT3L1D9</accession>
<comment type="caution">
    <text evidence="12">The sequence shown here is derived from an EMBL/GenBank/DDBJ whole genome shotgun (WGS) entry which is preliminary data.</text>
</comment>
<dbReference type="InterPro" id="IPR013655">
    <property type="entry name" value="PAS_fold_3"/>
</dbReference>
<dbReference type="PROSITE" id="PS50109">
    <property type="entry name" value="HIS_KIN"/>
    <property type="match status" value="1"/>
</dbReference>
<evidence type="ECO:0000256" key="1">
    <source>
        <dbReference type="ARBA" id="ARBA00000085"/>
    </source>
</evidence>
<dbReference type="Gene3D" id="3.30.565.10">
    <property type="entry name" value="Histidine kinase-like ATPase, C-terminal domain"/>
    <property type="match status" value="1"/>
</dbReference>
<feature type="domain" description="PAS" evidence="10">
    <location>
        <begin position="1534"/>
        <end position="1587"/>
    </location>
</feature>
<dbReference type="PROSITE" id="PS50113">
    <property type="entry name" value="PAC"/>
    <property type="match status" value="6"/>
</dbReference>
<evidence type="ECO:0000256" key="4">
    <source>
        <dbReference type="ARBA" id="ARBA00022679"/>
    </source>
</evidence>
<organism evidence="12 13">
    <name type="scientific">Spirulina subsalsa FACHB-351</name>
    <dbReference type="NCBI Taxonomy" id="234711"/>
    <lineage>
        <taxon>Bacteria</taxon>
        <taxon>Bacillati</taxon>
        <taxon>Cyanobacteriota</taxon>
        <taxon>Cyanophyceae</taxon>
        <taxon>Spirulinales</taxon>
        <taxon>Spirulinaceae</taxon>
        <taxon>Spirulina</taxon>
    </lineage>
</organism>
<keyword evidence="13" id="KW-1185">Reference proteome</keyword>
<evidence type="ECO:0000256" key="8">
    <source>
        <dbReference type="SAM" id="MobiDB-lite"/>
    </source>
</evidence>
<dbReference type="Pfam" id="PF00512">
    <property type="entry name" value="HisKA"/>
    <property type="match status" value="1"/>
</dbReference>
<dbReference type="InterPro" id="IPR000700">
    <property type="entry name" value="PAS-assoc_C"/>
</dbReference>
<feature type="domain" description="PAC" evidence="11">
    <location>
        <begin position="705"/>
        <end position="757"/>
    </location>
</feature>
<proteinExistence type="predicted"/>
<dbReference type="RefSeq" id="WP_265262956.1">
    <property type="nucleotide sequence ID" value="NZ_JAIHOM010000010.1"/>
</dbReference>
<dbReference type="InterPro" id="IPR001610">
    <property type="entry name" value="PAC"/>
</dbReference>
<dbReference type="InterPro" id="IPR036097">
    <property type="entry name" value="HisK_dim/P_sf"/>
</dbReference>
<dbReference type="InterPro" id="IPR003661">
    <property type="entry name" value="HisK_dim/P_dom"/>
</dbReference>
<reference evidence="12 13" key="1">
    <citation type="submission" date="2021-08" db="EMBL/GenBank/DDBJ databases">
        <title>Draft genome sequence of Spirulina subsalsa with high tolerance to salinity and hype-accumulation of phycocyanin.</title>
        <authorList>
            <person name="Pei H."/>
            <person name="Jiang L."/>
        </authorList>
    </citation>
    <scope>NUCLEOTIDE SEQUENCE [LARGE SCALE GENOMIC DNA]</scope>
    <source>
        <strain evidence="12 13">FACHB-351</strain>
    </source>
</reference>
<feature type="domain" description="PAS" evidence="10">
    <location>
        <begin position="1377"/>
        <end position="1418"/>
    </location>
</feature>
<dbReference type="InterPro" id="IPR052162">
    <property type="entry name" value="Sensor_kinase/Photoreceptor"/>
</dbReference>
<keyword evidence="7" id="KW-0175">Coiled coil</keyword>
<dbReference type="InterPro" id="IPR029016">
    <property type="entry name" value="GAF-like_dom_sf"/>
</dbReference>
<dbReference type="NCBIfam" id="TIGR00229">
    <property type="entry name" value="sensory_box"/>
    <property type="match status" value="6"/>
</dbReference>
<dbReference type="SMART" id="SM00387">
    <property type="entry name" value="HATPase_c"/>
    <property type="match status" value="1"/>
</dbReference>
<keyword evidence="5" id="KW-0418">Kinase</keyword>
<dbReference type="EC" id="2.7.13.3" evidence="2"/>
<name>A0ABT3L1D9_9CYAN</name>
<evidence type="ECO:0000313" key="12">
    <source>
        <dbReference type="EMBL" id="MCW6035280.1"/>
    </source>
</evidence>
<dbReference type="CDD" id="cd00082">
    <property type="entry name" value="HisKA"/>
    <property type="match status" value="1"/>
</dbReference>
<keyword evidence="3" id="KW-0597">Phosphoprotein</keyword>
<feature type="domain" description="PAS" evidence="10">
    <location>
        <begin position="1093"/>
        <end position="1161"/>
    </location>
</feature>
<dbReference type="Pfam" id="PF01590">
    <property type="entry name" value="GAF"/>
    <property type="match status" value="1"/>
</dbReference>
<sequence>MFESLPLTLDQFLSTFPSHLFWIDWSEREIRPLPQTANQPDSEHFSLLLEAFEQQPEFWQIVEQVITQQHPQPFSYSLPNQTHFSAQISPCTPQNVLWVAQEVTALQQPSPPPSPPSESFEQLVVTLLNSFVHLQDPSELDQTIQKALTQILQYTGFDRSFIMLFSEDGQDGHLAYEACRPGVPSATPRRNLPTEPFTWWMEKMYRQEIIEISNLDQLPPQATPERIALESAGIHSLVVVPLISRQETLWGARYTLGYVGFSSFEREQTWSSQTVSLLRLVGDLFAQTLERYSTVTALQNTEQRFHAIFEQTFQFMSLLTTEGVILEANASFLDWAEQTAVEGRMLWSMQIFQNAQVTLCPSSPITSDQDSAERETRGDCPLTLNYCPLSQSTEGSPACWQGDANVSIDQQLQLAIQQAAGGQLVRCALKVRPRFQDPLTASPESVGLTPSVYLASILYKQGQAWDYQERIFDFSLKPVRDHGGEVQFLIVEGHDITDHYRAVEQIRFQANLLDVVEQAVIVTDFDGKICYWNRHAEKLYGWSVEEVLGRSLFETVADTNAQEVGREIMVNLERGESWSGEFWVRHKDGFTFPAWVMDSPIADDQGNLVGVIGISTDITERLEAAAALQQSEELFRVTFEQSPIGMLVRPLDGGPNRPNQALAKLLGYSLEELEHITYHDYTHPEDLPLDIVLDEQLVRGEISDFHLEKRYICKDGQVVYTLLHCALVRDAEGRPHYVIGQVVNITERKEKETALQQSEERWQLALRGTHDGIWDWNVRSGEVFYSDRLLTMLGYEPGDWEKTLEAWTERIHPADYGMVMQALEEHLVQKTPYYITEHRVRCQNGEYLWILDRGQALWDEEGEAVRVVGSHTDIGDRKRSEVALQRANRALKTLSDCNQALVHADTEEALFQQICEIMVTVGGYRLAWVGYPEYDSAQSVRVVAQAGWEAGYLDQLQITWADRERGRGPTGIAIRTGKPAVLQNILTDPHYAPWREEARKRGYRSSIAIPLNQSYQNLGHWVQENSKGEEKEDTIAGSFPPPLPLTPAMGVLNLYSTEPEAFDEAEVQLLCELANDLSYGIMALRTHRAQIESEEKFRQLAENIEDVFWMSRIDGTQMLYVSPAYEQIWGRSRRELYQNPQAFFAAIHPEDKHRAISTIRNPQNLRFDLEYRIVRPDGSMRWVWDRGFPIVDRDSRKVYRRAGIAKDITERKQAEQMLHYAKEELELRVAYRTVELETANERLQNELMQRHRTEMKLRKSEEQYRTLVRNFPKGAVFLFNQDLRYTIADGVGLATQGLSREQLEDRTIWEVLPPDLCRDLEPLYYAALAGETRSAEIEYQGRLYLYQALPVRNKQGERFAGMIVMQDITERQQAEAERNQLIAIIEATPDFISSVTPEGEIVYMNQSARQILGVPSDESLWDADETPPHPLPWGKGEGGKTKRSFHSQRLSSAYPQWADHLIRSEGIPTAIREGTWIGETAILSHDGQEIPLSQLIIAHRSLREGERMGTVQLLSTIARDISEQKRSEATLRESERRWRSFLENIPLLVVNLTPRGKVDYVNPYLLKVTGYNKAEVMGQDWFEFFLPAAQRQSTHHHFEAMLHDAGQARYEESLLTKFGEERRIAWNNTVLRDSQGHVVGTLSIGEDITERYAVERMKDEFISVVSHELRTPLTSIHGALNLLASGLVDCKSQRGDRVIQIAAESAERLVRLVNDILELERLESGKIKLITQQVNSADLLIRATEQMQVMATRSGIRLEAEIRAIEFEADADRVIQVLTNLLSNAIKFSEADSTIWLSVQALSYDANNPLDLQRQDPARVLADSLTSDSVACVVFSVRDQGRGIPADKIESIFERFHQVDASDSRKKGGTGLGLAICRSIVEQHGGQIWVQSRVGEGSCFFFTIPIIKNH</sequence>
<evidence type="ECO:0000313" key="13">
    <source>
        <dbReference type="Proteomes" id="UP001526426"/>
    </source>
</evidence>
<dbReference type="SMART" id="SM00388">
    <property type="entry name" value="HisKA"/>
    <property type="match status" value="1"/>
</dbReference>
<evidence type="ECO:0000256" key="3">
    <source>
        <dbReference type="ARBA" id="ARBA00022553"/>
    </source>
</evidence>
<dbReference type="SUPFAM" id="SSF47384">
    <property type="entry name" value="Homodimeric domain of signal transducing histidine kinase"/>
    <property type="match status" value="1"/>
</dbReference>
<feature type="domain" description="PAS" evidence="10">
    <location>
        <begin position="758"/>
        <end position="830"/>
    </location>
</feature>
<feature type="domain" description="PAC" evidence="11">
    <location>
        <begin position="834"/>
        <end position="886"/>
    </location>
</feature>
<feature type="domain" description="PAS" evidence="10">
    <location>
        <begin position="505"/>
        <end position="575"/>
    </location>
</feature>
<dbReference type="Pfam" id="PF13188">
    <property type="entry name" value="PAS_8"/>
    <property type="match status" value="1"/>
</dbReference>
<dbReference type="SMART" id="SM00065">
    <property type="entry name" value="GAF"/>
    <property type="match status" value="2"/>
</dbReference>
<dbReference type="Pfam" id="PF08447">
    <property type="entry name" value="PAS_3"/>
    <property type="match status" value="3"/>
</dbReference>
<dbReference type="SUPFAM" id="SSF55874">
    <property type="entry name" value="ATPase domain of HSP90 chaperone/DNA topoisomerase II/histidine kinase"/>
    <property type="match status" value="1"/>
</dbReference>
<dbReference type="Pfam" id="PF13185">
    <property type="entry name" value="GAF_2"/>
    <property type="match status" value="1"/>
</dbReference>
<gene>
    <name evidence="12" type="ORF">K4A83_03195</name>
</gene>
<dbReference type="PROSITE" id="PS50112">
    <property type="entry name" value="PAS"/>
    <property type="match status" value="6"/>
</dbReference>
<feature type="domain" description="PAC" evidence="11">
    <location>
        <begin position="1167"/>
        <end position="1220"/>
    </location>
</feature>
<dbReference type="Pfam" id="PF02518">
    <property type="entry name" value="HATPase_c"/>
    <property type="match status" value="1"/>
</dbReference>
<evidence type="ECO:0000256" key="7">
    <source>
        <dbReference type="SAM" id="Coils"/>
    </source>
</evidence>
<dbReference type="SMART" id="SM00086">
    <property type="entry name" value="PAC"/>
    <property type="match status" value="7"/>
</dbReference>
<dbReference type="SMART" id="SM00091">
    <property type="entry name" value="PAS"/>
    <property type="match status" value="8"/>
</dbReference>
<evidence type="ECO:0000256" key="2">
    <source>
        <dbReference type="ARBA" id="ARBA00012438"/>
    </source>
</evidence>
<dbReference type="InterPro" id="IPR003018">
    <property type="entry name" value="GAF"/>
</dbReference>